<feature type="region of interest" description="Disordered" evidence="1">
    <location>
        <begin position="699"/>
        <end position="737"/>
    </location>
</feature>
<dbReference type="OrthoDB" id="1932693at2759"/>
<protein>
    <recommendedName>
        <fullName evidence="7">DUF3741 domain-containing protein</fullName>
    </recommendedName>
</protein>
<dbReference type="PANTHER" id="PTHR46634">
    <property type="entry name" value="M REDUCTASE II SUBUNIT GAMMA, PUTATIVE (DUF3741)-RELATED"/>
    <property type="match status" value="1"/>
</dbReference>
<feature type="compositionally biased region" description="Acidic residues" evidence="1">
    <location>
        <begin position="375"/>
        <end position="384"/>
    </location>
</feature>
<dbReference type="Pfam" id="PF12552">
    <property type="entry name" value="DUF3741"/>
    <property type="match status" value="1"/>
</dbReference>
<evidence type="ECO:0000313" key="6">
    <source>
        <dbReference type="Proteomes" id="UP000030645"/>
    </source>
</evidence>
<feature type="region of interest" description="Disordered" evidence="1">
    <location>
        <begin position="295"/>
        <end position="334"/>
    </location>
</feature>
<feature type="domain" description="DUF3741" evidence="4">
    <location>
        <begin position="109"/>
        <end position="126"/>
    </location>
</feature>
<evidence type="ECO:0000259" key="4">
    <source>
        <dbReference type="Pfam" id="PF14383"/>
    </source>
</evidence>
<gene>
    <name evidence="5" type="ORF">L484_015923</name>
</gene>
<dbReference type="AlphaFoldDB" id="W9RBC1"/>
<feature type="region of interest" description="Disordered" evidence="1">
    <location>
        <begin position="354"/>
        <end position="388"/>
    </location>
</feature>
<organism evidence="5 6">
    <name type="scientific">Morus notabilis</name>
    <dbReference type="NCBI Taxonomy" id="981085"/>
    <lineage>
        <taxon>Eukaryota</taxon>
        <taxon>Viridiplantae</taxon>
        <taxon>Streptophyta</taxon>
        <taxon>Embryophyta</taxon>
        <taxon>Tracheophyta</taxon>
        <taxon>Spermatophyta</taxon>
        <taxon>Magnoliopsida</taxon>
        <taxon>eudicotyledons</taxon>
        <taxon>Gunneridae</taxon>
        <taxon>Pentapetalae</taxon>
        <taxon>rosids</taxon>
        <taxon>fabids</taxon>
        <taxon>Rosales</taxon>
        <taxon>Moraceae</taxon>
        <taxon>Moreae</taxon>
        <taxon>Morus</taxon>
    </lineage>
</organism>
<keyword evidence="6" id="KW-1185">Reference proteome</keyword>
<feature type="region of interest" description="Disordered" evidence="1">
    <location>
        <begin position="462"/>
        <end position="481"/>
    </location>
</feature>
<feature type="region of interest" description="Disordered" evidence="1">
    <location>
        <begin position="424"/>
        <end position="447"/>
    </location>
</feature>
<evidence type="ECO:0000259" key="2">
    <source>
        <dbReference type="Pfam" id="PF12552"/>
    </source>
</evidence>
<dbReference type="Pfam" id="PF14383">
    <property type="entry name" value="VARLMGL"/>
    <property type="match status" value="1"/>
</dbReference>
<feature type="domain" description="DUF3741" evidence="2">
    <location>
        <begin position="216"/>
        <end position="260"/>
    </location>
</feature>
<feature type="compositionally biased region" description="Polar residues" evidence="1">
    <location>
        <begin position="706"/>
        <end position="715"/>
    </location>
</feature>
<dbReference type="InterPro" id="IPR022212">
    <property type="entry name" value="DUF3741"/>
</dbReference>
<proteinExistence type="predicted"/>
<sequence>MNGIQNRKALNAEKPFPGCLGRMVNLFDLSTGVAGNRMLTDRPHHDGSSLARSQSDVSRMSSPFVDKIEDKLIVSEIRRNSSNRKANGTPMKMLIDQEMSKEIGLKNEPPNVVAKLMGLDALPRQHPHSSLQRSNTDSYSRSTFGHSGMSLGSWQQEGFSDNRMQFDVQQCPERNEYKDVYEVWQQPQNTNYVRDGSPQKERCNAITNDRKMALVRQKFMEAKRLATDEKLRQSKEFQDALEVLSSNRDLFLKFLQEPNSLFSQHLYELQSTPPPETKRITVLRPSKIVDNEKFSVSRQKSDKHIRKAAQTGQGAVRDKNNTGHSSIFSSPKVDECPIQPTRIVVLKPSTGKTHDIRAVASSPVSSPRILHGENTYEDPEDDEARESREMAKEITRHMRDNLMGHRRDETLISSVFSNGYTGDESSFNKSENEYAAENLSDSEVVSPSSRHSWDYINRLSSPFSSSSFSRASCSPESSVSREAKKRLSERWAMVASNGNSQEQRHVRRSSSTLGEMLALSDMKKSVRTEDEINREQELRESVSCLTDDSNKEGVCDSPLSLLRSKSVPTSSTVYDTRLNVGVDATADKTEVPKELSKAKSSKSSLKGKVSSLFFSRGKRSSKEKSGPSGSCSESQTASAETPRSLVPSGKIDAASQCGDESRHEECLPPAPSVKVSRDVTNMGLKQGIVSREAGLSLTKPAMPGSVSENQDQPSPISVLEPSFEEDDTTTRESSGYLKRDLQGGLLRSNLIDKSPPIESIARTLSWDDSCVEMATPCSLKPSSVPTVAEEDERDWLAFVQTLLSAAGFNGETRCDSCELVFSRWPSPEAPLDPSLRDKYANIDDKEPLLESRRRQLRSTRKLVFDCVNASLVDISGYGSDRSLRTICGGAHDSLMEGDTPLLVDRVWGRMQEWFSGEVRCLWEDGGDANSLVVDRMGRKEVVGGGWTELMRIEIDNLGNELEGKLLEELVEEAVVDLTERI</sequence>
<dbReference type="EMBL" id="KE343920">
    <property type="protein sequence ID" value="EXB46062.1"/>
    <property type="molecule type" value="Genomic_DNA"/>
</dbReference>
<dbReference type="STRING" id="981085.W9RBC1"/>
<feature type="compositionally biased region" description="Low complexity" evidence="1">
    <location>
        <begin position="462"/>
        <end position="478"/>
    </location>
</feature>
<feature type="region of interest" description="Disordered" evidence="1">
    <location>
        <begin position="125"/>
        <end position="144"/>
    </location>
</feature>
<name>W9RBC1_9ROSA</name>
<feature type="domain" description="DUF4378" evidence="3">
    <location>
        <begin position="796"/>
        <end position="972"/>
    </location>
</feature>
<evidence type="ECO:0000313" key="5">
    <source>
        <dbReference type="EMBL" id="EXB46062.1"/>
    </source>
</evidence>
<feature type="compositionally biased region" description="Polar residues" evidence="1">
    <location>
        <begin position="128"/>
        <end position="144"/>
    </location>
</feature>
<accession>W9RBC1</accession>
<feature type="region of interest" description="Disordered" evidence="1">
    <location>
        <begin position="39"/>
        <end position="58"/>
    </location>
</feature>
<dbReference type="PANTHER" id="PTHR46634:SF3">
    <property type="entry name" value="M REDUCTASE II SUBUNIT GAMMA, PUTATIVE (DUF3741)-RELATED"/>
    <property type="match status" value="1"/>
</dbReference>
<dbReference type="KEGG" id="mnt:21399001"/>
<dbReference type="Pfam" id="PF14309">
    <property type="entry name" value="DUF4378"/>
    <property type="match status" value="1"/>
</dbReference>
<reference evidence="6" key="1">
    <citation type="submission" date="2013-01" db="EMBL/GenBank/DDBJ databases">
        <title>Draft Genome Sequence of a Mulberry Tree, Morus notabilis C.K. Schneid.</title>
        <authorList>
            <person name="He N."/>
            <person name="Zhao S."/>
        </authorList>
    </citation>
    <scope>NUCLEOTIDE SEQUENCE</scope>
</reference>
<dbReference type="InterPro" id="IPR025486">
    <property type="entry name" value="DUF4378"/>
</dbReference>
<feature type="region of interest" description="Disordered" evidence="1">
    <location>
        <begin position="615"/>
        <end position="679"/>
    </location>
</feature>
<dbReference type="Proteomes" id="UP000030645">
    <property type="component" value="Unassembled WGS sequence"/>
</dbReference>
<dbReference type="eggNOG" id="ENOG502QQCF">
    <property type="taxonomic scope" value="Eukaryota"/>
</dbReference>
<evidence type="ECO:0000256" key="1">
    <source>
        <dbReference type="SAM" id="MobiDB-lite"/>
    </source>
</evidence>
<evidence type="ECO:0000259" key="3">
    <source>
        <dbReference type="Pfam" id="PF14309"/>
    </source>
</evidence>
<dbReference type="InterPro" id="IPR032795">
    <property type="entry name" value="DUF3741-assoc"/>
</dbReference>
<evidence type="ECO:0008006" key="7">
    <source>
        <dbReference type="Google" id="ProtNLM"/>
    </source>
</evidence>